<gene>
    <name evidence="2" type="ORF">JXQ802_LOCUS50539</name>
    <name evidence="1" type="ORF">PYM288_LOCUS34368</name>
</gene>
<dbReference type="Proteomes" id="UP000663854">
    <property type="component" value="Unassembled WGS sequence"/>
</dbReference>
<dbReference type="InterPro" id="IPR012338">
    <property type="entry name" value="Beta-lactam/transpept-like"/>
</dbReference>
<protein>
    <submittedName>
        <fullName evidence="2">Uncharacterized protein</fullName>
    </submittedName>
</protein>
<reference evidence="2" key="1">
    <citation type="submission" date="2021-02" db="EMBL/GenBank/DDBJ databases">
        <authorList>
            <person name="Nowell W R."/>
        </authorList>
    </citation>
    <scope>NUCLEOTIDE SEQUENCE</scope>
</reference>
<dbReference type="Gene3D" id="3.40.710.10">
    <property type="entry name" value="DD-peptidase/beta-lactamase superfamily"/>
    <property type="match status" value="1"/>
</dbReference>
<dbReference type="EMBL" id="CAJNOL010006676">
    <property type="protein sequence ID" value="CAF1620572.1"/>
    <property type="molecule type" value="Genomic_DNA"/>
</dbReference>
<keyword evidence="3" id="KW-1185">Reference proteome</keyword>
<dbReference type="AlphaFoldDB" id="A0A816CDL5"/>
<proteinExistence type="predicted"/>
<dbReference type="Proteomes" id="UP000663870">
    <property type="component" value="Unassembled WGS sequence"/>
</dbReference>
<evidence type="ECO:0000313" key="3">
    <source>
        <dbReference type="Proteomes" id="UP000663870"/>
    </source>
</evidence>
<organism evidence="2 3">
    <name type="scientific">Rotaria sordida</name>
    <dbReference type="NCBI Taxonomy" id="392033"/>
    <lineage>
        <taxon>Eukaryota</taxon>
        <taxon>Metazoa</taxon>
        <taxon>Spiralia</taxon>
        <taxon>Gnathifera</taxon>
        <taxon>Rotifera</taxon>
        <taxon>Eurotatoria</taxon>
        <taxon>Bdelloidea</taxon>
        <taxon>Philodinida</taxon>
        <taxon>Philodinidae</taxon>
        <taxon>Rotaria</taxon>
    </lineage>
</organism>
<evidence type="ECO:0000313" key="1">
    <source>
        <dbReference type="EMBL" id="CAF1391738.1"/>
    </source>
</evidence>
<dbReference type="EMBL" id="CAJNOH010005194">
    <property type="protein sequence ID" value="CAF1391738.1"/>
    <property type="molecule type" value="Genomic_DNA"/>
</dbReference>
<sequence>MSYIDYVKEKLLKPLGVNIDKVGVRLSDFANIEDLVKHYTYVVNRSYILDWNKQIRQLNIIQIPNDLPTWLYISFFGFSVHPAGLLRMSAGTLSIYLRMFLSNGSSILRPQSIAEMRKVVGNGLIP</sequence>
<evidence type="ECO:0000313" key="2">
    <source>
        <dbReference type="EMBL" id="CAF1620572.1"/>
    </source>
</evidence>
<name>A0A816CDL5_9BILA</name>
<accession>A0A816CDL5</accession>
<comment type="caution">
    <text evidence="2">The sequence shown here is derived from an EMBL/GenBank/DDBJ whole genome shotgun (WGS) entry which is preliminary data.</text>
</comment>
<dbReference type="SUPFAM" id="SSF56601">
    <property type="entry name" value="beta-lactamase/transpeptidase-like"/>
    <property type="match status" value="1"/>
</dbReference>